<dbReference type="PROSITE" id="PS50240">
    <property type="entry name" value="TRYPSIN_DOM"/>
    <property type="match status" value="1"/>
</dbReference>
<keyword evidence="5" id="KW-1185">Reference proteome</keyword>
<protein>
    <submittedName>
        <fullName evidence="4">HGFL protein</fullName>
    </submittedName>
</protein>
<evidence type="ECO:0000313" key="5">
    <source>
        <dbReference type="Proteomes" id="UP000545332"/>
    </source>
</evidence>
<dbReference type="EMBL" id="VWPX01073754">
    <property type="protein sequence ID" value="NWI21985.1"/>
    <property type="molecule type" value="Genomic_DNA"/>
</dbReference>
<dbReference type="Proteomes" id="UP000545332">
    <property type="component" value="Unassembled WGS sequence"/>
</dbReference>
<organism evidence="4 5">
    <name type="scientific">Crypturellus soui</name>
    <dbReference type="NCBI Taxonomy" id="458187"/>
    <lineage>
        <taxon>Eukaryota</taxon>
        <taxon>Metazoa</taxon>
        <taxon>Chordata</taxon>
        <taxon>Craniata</taxon>
        <taxon>Vertebrata</taxon>
        <taxon>Euteleostomi</taxon>
        <taxon>Archelosauria</taxon>
        <taxon>Archosauria</taxon>
        <taxon>Dinosauria</taxon>
        <taxon>Saurischia</taxon>
        <taxon>Theropoda</taxon>
        <taxon>Coelurosauria</taxon>
        <taxon>Aves</taxon>
        <taxon>Palaeognathae</taxon>
        <taxon>Tinamiformes</taxon>
        <taxon>Tinamidae</taxon>
        <taxon>Crypturellus</taxon>
    </lineage>
</organism>
<feature type="domain" description="Peptidase S1" evidence="3">
    <location>
        <begin position="1"/>
        <end position="90"/>
    </location>
</feature>
<gene>
    <name evidence="4" type="primary">Mst1</name>
    <name evidence="4" type="ORF">CRYSOU_R15143</name>
</gene>
<dbReference type="Pfam" id="PF00089">
    <property type="entry name" value="Trypsin"/>
    <property type="match status" value="1"/>
</dbReference>
<proteinExistence type="inferred from homology"/>
<evidence type="ECO:0000313" key="4">
    <source>
        <dbReference type="EMBL" id="NWI21985.1"/>
    </source>
</evidence>
<dbReference type="OrthoDB" id="41905at2759"/>
<evidence type="ECO:0000259" key="3">
    <source>
        <dbReference type="PROSITE" id="PS50240"/>
    </source>
</evidence>
<comment type="similarity">
    <text evidence="2">Belongs to the peptidase S1 family. CLIP subfamily.</text>
</comment>
<dbReference type="GO" id="GO:0004252">
    <property type="term" value="F:serine-type endopeptidase activity"/>
    <property type="evidence" value="ECO:0007669"/>
    <property type="project" value="InterPro"/>
</dbReference>
<accession>A0A7K4KZV9</accession>
<dbReference type="PANTHER" id="PTHR24256">
    <property type="entry name" value="TRYPTASE-RELATED"/>
    <property type="match status" value="1"/>
</dbReference>
<feature type="non-terminal residue" evidence="4">
    <location>
        <position position="1"/>
    </location>
</feature>
<reference evidence="4 5" key="1">
    <citation type="submission" date="2019-09" db="EMBL/GenBank/DDBJ databases">
        <title>Bird 10,000 Genomes (B10K) Project - Family phase.</title>
        <authorList>
            <person name="Zhang G."/>
        </authorList>
    </citation>
    <scope>NUCLEOTIDE SEQUENCE [LARGE SCALE GENOMIC DNA]</scope>
    <source>
        <strain evidence="4">B10K-MSB-42743</strain>
        <tissue evidence="4">Heart</tissue>
    </source>
</reference>
<dbReference type="InterPro" id="IPR043504">
    <property type="entry name" value="Peptidase_S1_PA_chymotrypsin"/>
</dbReference>
<dbReference type="SUPFAM" id="SSF50494">
    <property type="entry name" value="Trypsin-like serine proteases"/>
    <property type="match status" value="1"/>
</dbReference>
<dbReference type="GO" id="GO:0006508">
    <property type="term" value="P:proteolysis"/>
    <property type="evidence" value="ECO:0007669"/>
    <property type="project" value="InterPro"/>
</dbReference>
<evidence type="ECO:0000256" key="1">
    <source>
        <dbReference type="ARBA" id="ARBA00023157"/>
    </source>
</evidence>
<sequence length="92" mass="9944">ALRGRVKDSELCTAPLRAGVGACEASATTGQPHTPQPLRGDYGGPLACLTHDCWVLEGVITPARVCARTNQPALFIRVSLYVDWIHKVMKMV</sequence>
<comment type="caution">
    <text evidence="4">The sequence shown here is derived from an EMBL/GenBank/DDBJ whole genome shotgun (WGS) entry which is preliminary data.</text>
</comment>
<dbReference type="AlphaFoldDB" id="A0A7K4KZV9"/>
<dbReference type="Gene3D" id="2.40.10.10">
    <property type="entry name" value="Trypsin-like serine proteases"/>
    <property type="match status" value="1"/>
</dbReference>
<dbReference type="InterPro" id="IPR001254">
    <property type="entry name" value="Trypsin_dom"/>
</dbReference>
<name>A0A7K4KZV9_9AVES</name>
<feature type="non-terminal residue" evidence="4">
    <location>
        <position position="92"/>
    </location>
</feature>
<keyword evidence="1" id="KW-1015">Disulfide bond</keyword>
<dbReference type="InterPro" id="IPR051487">
    <property type="entry name" value="Ser/Thr_Proteases_Immune/Dev"/>
</dbReference>
<dbReference type="InterPro" id="IPR009003">
    <property type="entry name" value="Peptidase_S1_PA"/>
</dbReference>
<evidence type="ECO:0000256" key="2">
    <source>
        <dbReference type="ARBA" id="ARBA00024195"/>
    </source>
</evidence>